<feature type="chain" id="PRO_5006454538" evidence="2">
    <location>
        <begin position="27"/>
        <end position="457"/>
    </location>
</feature>
<organism evidence="3 4">
    <name type="scientific">Drosophila ananassae</name>
    <name type="common">Fruit fly</name>
    <dbReference type="NCBI Taxonomy" id="7217"/>
    <lineage>
        <taxon>Eukaryota</taxon>
        <taxon>Metazoa</taxon>
        <taxon>Ecdysozoa</taxon>
        <taxon>Arthropoda</taxon>
        <taxon>Hexapoda</taxon>
        <taxon>Insecta</taxon>
        <taxon>Pterygota</taxon>
        <taxon>Neoptera</taxon>
        <taxon>Endopterygota</taxon>
        <taxon>Diptera</taxon>
        <taxon>Brachycera</taxon>
        <taxon>Muscomorpha</taxon>
        <taxon>Ephydroidea</taxon>
        <taxon>Drosophilidae</taxon>
        <taxon>Drosophila</taxon>
        <taxon>Sophophora</taxon>
    </lineage>
</organism>
<sequence length="457" mass="51130">MCQREPLGPILFVLLTMSVSPGSVRGEQQTPQMQPAQQQPPLQSIMSAPQQVNPLQMLEPSRMQQRLPVDYVNGVLSLKGSLLSKKGWGYGAIANQEMDSPVAGLKYTPQTSEKGSQLQPVVELQPQGQPQEQPHEQPQEQQHQQSQQQPPQPSQQSPQHIFQVENIANLRSSSVAYRPLVHSQMNGNKSNRYSQLFPSPHLFQPPFVPLPAVKPEPVVQEIVPTQEQFELLKQLAEFFSQRQQLQQQLHEGMAFAKVDARDNKNACEEETTTAACVTETCAQESVSVDVKNKSGEKTEATTKAQTTVAPKTTSAPSPKTTKATTQKSTKATTKKLPCCTKSPNANVISFSLNIQNDDIDGSKLLQPNPRRSGRHVIHPDLRINAIANLLKYRAKRAESKTQYQDSNVQGSTKMRRHEPEYETPTHRRVLERSELLEAELKIWPTSFRANRSFAPNF</sequence>
<feature type="signal peptide" evidence="2">
    <location>
        <begin position="1"/>
        <end position="26"/>
    </location>
</feature>
<name>B3M5S3_DROAN</name>
<feature type="compositionally biased region" description="Low complexity" evidence="1">
    <location>
        <begin position="301"/>
        <end position="328"/>
    </location>
</feature>
<reference evidence="3 4" key="1">
    <citation type="journal article" date="2007" name="Nature">
        <title>Evolution of genes and genomes on the Drosophila phylogeny.</title>
        <authorList>
            <consortium name="Drosophila 12 Genomes Consortium"/>
            <person name="Clark A.G."/>
            <person name="Eisen M.B."/>
            <person name="Smith D.R."/>
            <person name="Bergman C.M."/>
            <person name="Oliver B."/>
            <person name="Markow T.A."/>
            <person name="Kaufman T.C."/>
            <person name="Kellis M."/>
            <person name="Gelbart W."/>
            <person name="Iyer V.N."/>
            <person name="Pollard D.A."/>
            <person name="Sackton T.B."/>
            <person name="Larracuente A.M."/>
            <person name="Singh N.D."/>
            <person name="Abad J.P."/>
            <person name="Abt D.N."/>
            <person name="Adryan B."/>
            <person name="Aguade M."/>
            <person name="Akashi H."/>
            <person name="Anderson W.W."/>
            <person name="Aquadro C.F."/>
            <person name="Ardell D.H."/>
            <person name="Arguello R."/>
            <person name="Artieri C.G."/>
            <person name="Barbash D.A."/>
            <person name="Barker D."/>
            <person name="Barsanti P."/>
            <person name="Batterham P."/>
            <person name="Batzoglou S."/>
            <person name="Begun D."/>
            <person name="Bhutkar A."/>
            <person name="Blanco E."/>
            <person name="Bosak S.A."/>
            <person name="Bradley R.K."/>
            <person name="Brand A.D."/>
            <person name="Brent M.R."/>
            <person name="Brooks A.N."/>
            <person name="Brown R.H."/>
            <person name="Butlin R.K."/>
            <person name="Caggese C."/>
            <person name="Calvi B.R."/>
            <person name="Bernardo de Carvalho A."/>
            <person name="Caspi A."/>
            <person name="Castrezana S."/>
            <person name="Celniker S.E."/>
            <person name="Chang J.L."/>
            <person name="Chapple C."/>
            <person name="Chatterji S."/>
            <person name="Chinwalla A."/>
            <person name="Civetta A."/>
            <person name="Clifton S.W."/>
            <person name="Comeron J.M."/>
            <person name="Costello J.C."/>
            <person name="Coyne J.A."/>
            <person name="Daub J."/>
            <person name="David R.G."/>
            <person name="Delcher A.L."/>
            <person name="Delehaunty K."/>
            <person name="Do C.B."/>
            <person name="Ebling H."/>
            <person name="Edwards K."/>
            <person name="Eickbush T."/>
            <person name="Evans J.D."/>
            <person name="Filipski A."/>
            <person name="Findeiss S."/>
            <person name="Freyhult E."/>
            <person name="Fulton L."/>
            <person name="Fulton R."/>
            <person name="Garcia A.C."/>
            <person name="Gardiner A."/>
            <person name="Garfield D.A."/>
            <person name="Garvin B.E."/>
            <person name="Gibson G."/>
            <person name="Gilbert D."/>
            <person name="Gnerre S."/>
            <person name="Godfrey J."/>
            <person name="Good R."/>
            <person name="Gotea V."/>
            <person name="Gravely B."/>
            <person name="Greenberg A.J."/>
            <person name="Griffiths-Jones S."/>
            <person name="Gross S."/>
            <person name="Guigo R."/>
            <person name="Gustafson E.A."/>
            <person name="Haerty W."/>
            <person name="Hahn M.W."/>
            <person name="Halligan D.L."/>
            <person name="Halpern A.L."/>
            <person name="Halter G.M."/>
            <person name="Han M.V."/>
            <person name="Heger A."/>
            <person name="Hillier L."/>
            <person name="Hinrichs A.S."/>
            <person name="Holmes I."/>
            <person name="Hoskins R.A."/>
            <person name="Hubisz M.J."/>
            <person name="Hultmark D."/>
            <person name="Huntley M.A."/>
            <person name="Jaffe D.B."/>
            <person name="Jagadeeshan S."/>
            <person name="Jeck W.R."/>
            <person name="Johnson J."/>
            <person name="Jones C.D."/>
            <person name="Jordan W.C."/>
            <person name="Karpen G.H."/>
            <person name="Kataoka E."/>
            <person name="Keightley P.D."/>
            <person name="Kheradpour P."/>
            <person name="Kirkness E.F."/>
            <person name="Koerich L.B."/>
            <person name="Kristiansen K."/>
            <person name="Kudrna D."/>
            <person name="Kulathinal R.J."/>
            <person name="Kumar S."/>
            <person name="Kwok R."/>
            <person name="Lander E."/>
            <person name="Langley C.H."/>
            <person name="Lapoint R."/>
            <person name="Lazzaro B.P."/>
            <person name="Lee S.J."/>
            <person name="Levesque L."/>
            <person name="Li R."/>
            <person name="Lin C.F."/>
            <person name="Lin M.F."/>
            <person name="Lindblad-Toh K."/>
            <person name="Llopart A."/>
            <person name="Long M."/>
            <person name="Low L."/>
            <person name="Lozovsky E."/>
            <person name="Lu J."/>
            <person name="Luo M."/>
            <person name="Machado C.A."/>
            <person name="Makalowski W."/>
            <person name="Marzo M."/>
            <person name="Matsuda M."/>
            <person name="Matzkin L."/>
            <person name="McAllister B."/>
            <person name="McBride C.S."/>
            <person name="McKernan B."/>
            <person name="McKernan K."/>
            <person name="Mendez-Lago M."/>
            <person name="Minx P."/>
            <person name="Mollenhauer M.U."/>
            <person name="Montooth K."/>
            <person name="Mount S.M."/>
            <person name="Mu X."/>
            <person name="Myers E."/>
            <person name="Negre B."/>
            <person name="Newfeld S."/>
            <person name="Nielsen R."/>
            <person name="Noor M.A."/>
            <person name="O'Grady P."/>
            <person name="Pachter L."/>
            <person name="Papaceit M."/>
            <person name="Parisi M.J."/>
            <person name="Parisi M."/>
            <person name="Parts L."/>
            <person name="Pedersen J.S."/>
            <person name="Pesole G."/>
            <person name="Phillippy A.M."/>
            <person name="Ponting C.P."/>
            <person name="Pop M."/>
            <person name="Porcelli D."/>
            <person name="Powell J.R."/>
            <person name="Prohaska S."/>
            <person name="Pruitt K."/>
            <person name="Puig M."/>
            <person name="Quesneville H."/>
            <person name="Ram K.R."/>
            <person name="Rand D."/>
            <person name="Rasmussen M.D."/>
            <person name="Reed L.K."/>
            <person name="Reenan R."/>
            <person name="Reily A."/>
            <person name="Remington K.A."/>
            <person name="Rieger T.T."/>
            <person name="Ritchie M.G."/>
            <person name="Robin C."/>
            <person name="Rogers Y.H."/>
            <person name="Rohde C."/>
            <person name="Rozas J."/>
            <person name="Rubenfield M.J."/>
            <person name="Ruiz A."/>
            <person name="Russo S."/>
            <person name="Salzberg S.L."/>
            <person name="Sanchez-Gracia A."/>
            <person name="Saranga D.J."/>
            <person name="Sato H."/>
            <person name="Schaeffer S.W."/>
            <person name="Schatz M.C."/>
            <person name="Schlenke T."/>
            <person name="Schwartz R."/>
            <person name="Segarra C."/>
            <person name="Singh R.S."/>
            <person name="Sirot L."/>
            <person name="Sirota M."/>
            <person name="Sisneros N.B."/>
            <person name="Smith C.D."/>
            <person name="Smith T.F."/>
            <person name="Spieth J."/>
            <person name="Stage D.E."/>
            <person name="Stark A."/>
            <person name="Stephan W."/>
            <person name="Strausberg R.L."/>
            <person name="Strempel S."/>
            <person name="Sturgill D."/>
            <person name="Sutton G."/>
            <person name="Sutton G.G."/>
            <person name="Tao W."/>
            <person name="Teichmann S."/>
            <person name="Tobari Y.N."/>
            <person name="Tomimura Y."/>
            <person name="Tsolas J.M."/>
            <person name="Valente V.L."/>
            <person name="Venter E."/>
            <person name="Venter J.C."/>
            <person name="Vicario S."/>
            <person name="Vieira F.G."/>
            <person name="Vilella A.J."/>
            <person name="Villasante A."/>
            <person name="Walenz B."/>
            <person name="Wang J."/>
            <person name="Wasserman M."/>
            <person name="Watts T."/>
            <person name="Wilson D."/>
            <person name="Wilson R.K."/>
            <person name="Wing R.A."/>
            <person name="Wolfner M.F."/>
            <person name="Wong A."/>
            <person name="Wong G.K."/>
            <person name="Wu C.I."/>
            <person name="Wu G."/>
            <person name="Yamamoto D."/>
            <person name="Yang H.P."/>
            <person name="Yang S.P."/>
            <person name="Yorke J.A."/>
            <person name="Yoshida K."/>
            <person name="Zdobnov E."/>
            <person name="Zhang P."/>
            <person name="Zhang Y."/>
            <person name="Zimin A.V."/>
            <person name="Baldwin J."/>
            <person name="Abdouelleil A."/>
            <person name="Abdulkadir J."/>
            <person name="Abebe A."/>
            <person name="Abera B."/>
            <person name="Abreu J."/>
            <person name="Acer S.C."/>
            <person name="Aftuck L."/>
            <person name="Alexander A."/>
            <person name="An P."/>
            <person name="Anderson E."/>
            <person name="Anderson S."/>
            <person name="Arachi H."/>
            <person name="Azer M."/>
            <person name="Bachantsang P."/>
            <person name="Barry A."/>
            <person name="Bayul T."/>
            <person name="Berlin A."/>
            <person name="Bessette D."/>
            <person name="Bloom T."/>
            <person name="Blye J."/>
            <person name="Boguslavskiy L."/>
            <person name="Bonnet C."/>
            <person name="Boukhgalter B."/>
            <person name="Bourzgui I."/>
            <person name="Brown A."/>
            <person name="Cahill P."/>
            <person name="Channer S."/>
            <person name="Cheshatsang Y."/>
            <person name="Chuda L."/>
            <person name="Citroen M."/>
            <person name="Collymore A."/>
            <person name="Cooke P."/>
            <person name="Costello M."/>
            <person name="D'Aco K."/>
            <person name="Daza R."/>
            <person name="De Haan G."/>
            <person name="DeGray S."/>
            <person name="DeMaso C."/>
            <person name="Dhargay N."/>
            <person name="Dooley K."/>
            <person name="Dooley E."/>
            <person name="Doricent M."/>
            <person name="Dorje P."/>
            <person name="Dorjee K."/>
            <person name="Dupes A."/>
            <person name="Elong R."/>
            <person name="Falk J."/>
            <person name="Farina A."/>
            <person name="Faro S."/>
            <person name="Ferguson D."/>
            <person name="Fisher S."/>
            <person name="Foley C.D."/>
            <person name="Franke A."/>
            <person name="Friedrich D."/>
            <person name="Gadbois L."/>
            <person name="Gearin G."/>
            <person name="Gearin C.R."/>
            <person name="Giannoukos G."/>
            <person name="Goode T."/>
            <person name="Graham J."/>
            <person name="Grandbois E."/>
            <person name="Grewal S."/>
            <person name="Gyaltsen K."/>
            <person name="Hafez N."/>
            <person name="Hagos B."/>
            <person name="Hall J."/>
            <person name="Henson C."/>
            <person name="Hollinger A."/>
            <person name="Honan T."/>
            <person name="Huard M.D."/>
            <person name="Hughes L."/>
            <person name="Hurhula B."/>
            <person name="Husby M.E."/>
            <person name="Kamat A."/>
            <person name="Kanga B."/>
            <person name="Kashin S."/>
            <person name="Khazanovich D."/>
            <person name="Kisner P."/>
            <person name="Lance K."/>
            <person name="Lara M."/>
            <person name="Lee W."/>
            <person name="Lennon N."/>
            <person name="Letendre F."/>
            <person name="LeVine R."/>
            <person name="Lipovsky A."/>
            <person name="Liu X."/>
            <person name="Liu J."/>
            <person name="Liu S."/>
            <person name="Lokyitsang T."/>
            <person name="Lokyitsang Y."/>
            <person name="Lubonja R."/>
            <person name="Lui A."/>
            <person name="MacDonald P."/>
            <person name="Magnisalis V."/>
            <person name="Maru K."/>
            <person name="Matthews C."/>
            <person name="McCusker W."/>
            <person name="McDonough S."/>
            <person name="Mehta T."/>
            <person name="Meldrim J."/>
            <person name="Meneus L."/>
            <person name="Mihai O."/>
            <person name="Mihalev A."/>
            <person name="Mihova T."/>
            <person name="Mittelman R."/>
            <person name="Mlenga V."/>
            <person name="Montmayeur A."/>
            <person name="Mulrain L."/>
            <person name="Navidi A."/>
            <person name="Naylor J."/>
            <person name="Negash T."/>
            <person name="Nguyen T."/>
            <person name="Nguyen N."/>
            <person name="Nicol R."/>
            <person name="Norbu C."/>
            <person name="Norbu N."/>
            <person name="Novod N."/>
            <person name="O'Neill B."/>
            <person name="Osman S."/>
            <person name="Markiewicz E."/>
            <person name="Oyono O.L."/>
            <person name="Patti C."/>
            <person name="Phunkhang P."/>
            <person name="Pierre F."/>
            <person name="Priest M."/>
            <person name="Raghuraman S."/>
            <person name="Rege F."/>
            <person name="Reyes R."/>
            <person name="Rise C."/>
            <person name="Rogov P."/>
            <person name="Ross K."/>
            <person name="Ryan E."/>
            <person name="Settipalli S."/>
            <person name="Shea T."/>
            <person name="Sherpa N."/>
            <person name="Shi L."/>
            <person name="Shih D."/>
            <person name="Sparrow T."/>
            <person name="Spaulding J."/>
            <person name="Stalker J."/>
            <person name="Stange-Thomann N."/>
            <person name="Stavropoulos S."/>
            <person name="Stone C."/>
            <person name="Strader C."/>
            <person name="Tesfaye S."/>
            <person name="Thomson T."/>
            <person name="Thoulutsang Y."/>
            <person name="Thoulutsang D."/>
            <person name="Topham K."/>
            <person name="Topping I."/>
            <person name="Tsamla T."/>
            <person name="Vassiliev H."/>
            <person name="Vo A."/>
            <person name="Wangchuk T."/>
            <person name="Wangdi T."/>
            <person name="Weiand M."/>
            <person name="Wilkinson J."/>
            <person name="Wilson A."/>
            <person name="Yadav S."/>
            <person name="Young G."/>
            <person name="Yu Q."/>
            <person name="Zembek L."/>
            <person name="Zhong D."/>
            <person name="Zimmer A."/>
            <person name="Zwirko Z."/>
            <person name="Jaffe D.B."/>
            <person name="Alvarez P."/>
            <person name="Brockman W."/>
            <person name="Butler J."/>
            <person name="Chin C."/>
            <person name="Gnerre S."/>
            <person name="Grabherr M."/>
            <person name="Kleber M."/>
            <person name="Mauceli E."/>
            <person name="MacCallum I."/>
        </authorList>
    </citation>
    <scope>NUCLEOTIDE SEQUENCE [LARGE SCALE GENOMIC DNA]</scope>
    <source>
        <strain evidence="4">Tucson 14024-0371.13</strain>
    </source>
</reference>
<evidence type="ECO:0000256" key="2">
    <source>
        <dbReference type="SAM" id="SignalP"/>
    </source>
</evidence>
<feature type="region of interest" description="Disordered" evidence="1">
    <location>
        <begin position="292"/>
        <end position="328"/>
    </location>
</feature>
<feature type="region of interest" description="Disordered" evidence="1">
    <location>
        <begin position="397"/>
        <end position="426"/>
    </location>
</feature>
<dbReference type="eggNOG" id="KOG0118">
    <property type="taxonomic scope" value="Eukaryota"/>
</dbReference>
<protein>
    <submittedName>
        <fullName evidence="3">Uncharacterized protein</fullName>
    </submittedName>
</protein>
<feature type="compositionally biased region" description="Low complexity" evidence="1">
    <location>
        <begin position="116"/>
        <end position="132"/>
    </location>
</feature>
<evidence type="ECO:0000313" key="4">
    <source>
        <dbReference type="Proteomes" id="UP000007801"/>
    </source>
</evidence>
<evidence type="ECO:0000313" key="3">
    <source>
        <dbReference type="EMBL" id="EDV40707.2"/>
    </source>
</evidence>
<dbReference type="EMBL" id="CH902618">
    <property type="protein sequence ID" value="EDV40707.2"/>
    <property type="molecule type" value="Genomic_DNA"/>
</dbReference>
<dbReference type="InParanoid" id="B3M5S3"/>
<keyword evidence="4" id="KW-1185">Reference proteome</keyword>
<feature type="compositionally biased region" description="Polar residues" evidence="1">
    <location>
        <begin position="400"/>
        <end position="412"/>
    </location>
</feature>
<accession>B3M5S3</accession>
<keyword evidence="2" id="KW-0732">Signal</keyword>
<dbReference type="Proteomes" id="UP000007801">
    <property type="component" value="Unassembled WGS sequence"/>
</dbReference>
<gene>
    <name evidence="3" type="primary">Dana\GF10645</name>
    <name evidence="3" type="synonym">dana_GLEANR_10599</name>
    <name evidence="3" type="ORF">GF10645</name>
</gene>
<dbReference type="HOGENOM" id="CLU_691293_0_0_1"/>
<feature type="region of interest" description="Disordered" evidence="1">
    <location>
        <begin position="104"/>
        <end position="159"/>
    </location>
</feature>
<dbReference type="OrthoDB" id="7870487at2759"/>
<feature type="compositionally biased region" description="Basic and acidic residues" evidence="1">
    <location>
        <begin position="417"/>
        <end position="426"/>
    </location>
</feature>
<feature type="compositionally biased region" description="Low complexity" evidence="1">
    <location>
        <begin position="139"/>
        <end position="159"/>
    </location>
</feature>
<dbReference type="STRING" id="7217.B3M5S3"/>
<evidence type="ECO:0000256" key="1">
    <source>
        <dbReference type="SAM" id="MobiDB-lite"/>
    </source>
</evidence>
<proteinExistence type="predicted"/>
<dbReference type="AlphaFoldDB" id="B3M5S3"/>